<dbReference type="Proteomes" id="UP000829354">
    <property type="component" value="Chromosome X"/>
</dbReference>
<accession>A0AAE9JT04</accession>
<reference evidence="3 4" key="1">
    <citation type="submission" date="2022-04" db="EMBL/GenBank/DDBJ databases">
        <title>Chromosome-level reference genomes for two strains of Caenorhabditis briggsae: an improved platform for comparative genomics.</title>
        <authorList>
            <person name="Stevens L."/>
            <person name="Andersen E."/>
        </authorList>
    </citation>
    <scope>NUCLEOTIDE SEQUENCE [LARGE SCALE GENOMIC DNA]</scope>
    <source>
        <strain evidence="3">VX34</strain>
        <tissue evidence="3">Whole-organism</tissue>
    </source>
</reference>
<sequence>MDEVHRDRLRRRYRLRRLRRGEGRANEGQADPQDPLAENPEEGNPAAGDAPPRQIRPRRVHPRRNWQDEVWQIFPEDGDMDDGDRQDDDALQLMGRMNGDVHRPFLPREENHRQEPPQNGLEQLEEQLERRRSHRPHELPFPFITRGEFNISRSMIKECSKPWNNISWTIKYEAKVVDSNCHYGRFFVTFSGMGENAYKIITSLKITKVTVNTSDHIEQTLIFDKNHRTLMFPDIMLTSQSRVDHVMNSPHLNMIFTIHHAEKVDEFTYDGQSWPMSDKWVNYLDKCAVRMNTNQLHVHNPHLDLLLGDLKIGILSQNEAKAFYEFAGFLCHRWYIGTEKLHDILVNGFKLGFTEKWDLLDTPDSGIDFNAKALLPFYHDFLEEEPKQQIGFETNSPSGVCQIFELRMNPKEVHCRTQVETMRFAREHRGQFTFYFEDTPKGTLLMMGAVFKLDGRQNAKMKITLFEHGVKKAVNTSYRIIHEQQRTYGTVVAHLSEEQLTILAKNKLSVGIQLHFHHTDANFIHTFRHEADFSSPYMMPGPCNGWIECNDGKKIGVNKEFVSKHSYQLNTLFNNNMFADCGLSTIKVNEASDIVLYCLEIMYHKSLAINFNNFKRILDLAGYWLSDTIKRYIEMAVVHTDKIDPADKLELGIFYDLDMIKYVARHPEYASSFNLNISEEERACVAIPAGNELDGGPLGRQPVENL</sequence>
<dbReference type="InterPro" id="IPR011333">
    <property type="entry name" value="SKP1/BTB/POZ_sf"/>
</dbReference>
<evidence type="ECO:0000256" key="1">
    <source>
        <dbReference type="SAM" id="MobiDB-lite"/>
    </source>
</evidence>
<protein>
    <recommendedName>
        <fullName evidence="2">BTB domain-containing protein</fullName>
    </recommendedName>
</protein>
<name>A0AAE9JT04_CAEBR</name>
<evidence type="ECO:0000313" key="3">
    <source>
        <dbReference type="EMBL" id="UMM42868.1"/>
    </source>
</evidence>
<dbReference type="EMBL" id="CP092625">
    <property type="protein sequence ID" value="UMM42868.1"/>
    <property type="molecule type" value="Genomic_DNA"/>
</dbReference>
<dbReference type="SUPFAM" id="SSF54695">
    <property type="entry name" value="POZ domain"/>
    <property type="match status" value="1"/>
</dbReference>
<dbReference type="PANTHER" id="PTHR22744:SF7">
    <property type="entry name" value="BTB DOMAIN-CONTAINING PROTEIN"/>
    <property type="match status" value="1"/>
</dbReference>
<evidence type="ECO:0000313" key="4">
    <source>
        <dbReference type="Proteomes" id="UP000829354"/>
    </source>
</evidence>
<dbReference type="Pfam" id="PF00651">
    <property type="entry name" value="BTB"/>
    <property type="match status" value="1"/>
</dbReference>
<evidence type="ECO:0000259" key="2">
    <source>
        <dbReference type="Pfam" id="PF00651"/>
    </source>
</evidence>
<gene>
    <name evidence="3" type="ORF">L5515_018535</name>
</gene>
<dbReference type="AlphaFoldDB" id="A0AAE9JT04"/>
<keyword evidence="4" id="KW-1185">Reference proteome</keyword>
<feature type="domain" description="BTB" evidence="2">
    <location>
        <begin position="546"/>
        <end position="637"/>
    </location>
</feature>
<proteinExistence type="predicted"/>
<organism evidence="3 4">
    <name type="scientific">Caenorhabditis briggsae</name>
    <dbReference type="NCBI Taxonomy" id="6238"/>
    <lineage>
        <taxon>Eukaryota</taxon>
        <taxon>Metazoa</taxon>
        <taxon>Ecdysozoa</taxon>
        <taxon>Nematoda</taxon>
        <taxon>Chromadorea</taxon>
        <taxon>Rhabditida</taxon>
        <taxon>Rhabditina</taxon>
        <taxon>Rhabditomorpha</taxon>
        <taxon>Rhabditoidea</taxon>
        <taxon>Rhabditidae</taxon>
        <taxon>Peloderinae</taxon>
        <taxon>Caenorhabditis</taxon>
    </lineage>
</organism>
<dbReference type="InterPro" id="IPR000210">
    <property type="entry name" value="BTB/POZ_dom"/>
</dbReference>
<dbReference type="PANTHER" id="PTHR22744">
    <property type="entry name" value="HELIX LOOP HELIX PROTEIN 21-RELATED"/>
    <property type="match status" value="1"/>
</dbReference>
<feature type="region of interest" description="Disordered" evidence="1">
    <location>
        <begin position="15"/>
        <end position="62"/>
    </location>
</feature>